<proteinExistence type="predicted"/>
<dbReference type="OrthoDB" id="2136639at2759"/>
<feature type="signal peptide" evidence="1">
    <location>
        <begin position="1"/>
        <end position="18"/>
    </location>
</feature>
<evidence type="ECO:0000256" key="1">
    <source>
        <dbReference type="SAM" id="SignalP"/>
    </source>
</evidence>
<comment type="caution">
    <text evidence="2">The sequence shown here is derived from an EMBL/GenBank/DDBJ whole genome shotgun (WGS) entry which is preliminary data.</text>
</comment>
<reference evidence="2 3" key="2">
    <citation type="submission" date="2016-08" db="EMBL/GenBank/DDBJ databases">
        <title>Pervasive Adenine N6-methylation of Active Genes in Fungi.</title>
        <authorList>
            <consortium name="DOE Joint Genome Institute"/>
            <person name="Mondo S.J."/>
            <person name="Dannebaum R.O."/>
            <person name="Kuo R.C."/>
            <person name="Labutti K."/>
            <person name="Haridas S."/>
            <person name="Kuo A."/>
            <person name="Salamov A."/>
            <person name="Ahrendt S.R."/>
            <person name="Lipzen A."/>
            <person name="Sullivan W."/>
            <person name="Andreopoulos W.B."/>
            <person name="Clum A."/>
            <person name="Lindquist E."/>
            <person name="Daum C."/>
            <person name="Ramamoorthy G.K."/>
            <person name="Gryganskyi A."/>
            <person name="Culley D."/>
            <person name="Magnuson J.K."/>
            <person name="James T.Y."/>
            <person name="O'Malley M.A."/>
            <person name="Stajich J.E."/>
            <person name="Spatafora J.W."/>
            <person name="Visel A."/>
            <person name="Grigoriev I.V."/>
        </authorList>
    </citation>
    <scope>NUCLEOTIDE SEQUENCE [LARGE SCALE GENOMIC DNA]</scope>
    <source>
        <strain evidence="3">finn</strain>
    </source>
</reference>
<keyword evidence="1" id="KW-0732">Signal</keyword>
<dbReference type="AlphaFoldDB" id="A0A1Y1UZV7"/>
<dbReference type="EMBL" id="MCFH01000046">
    <property type="protein sequence ID" value="ORX44327.1"/>
    <property type="molecule type" value="Genomic_DNA"/>
</dbReference>
<sequence>MLSNLVSLAISFASVVSATVLTSNGNKIPNSLVSYLDCPIGDTLCKNNMKSKCLTSETYNICKNGNPLILDELLAQNNVDIENYSPVEFCKIQTQVCNMIEDYNPPLTRDYIFDVENYLTCDDDDEMCKYSKNSTCRLVVKMCWGNYPKTACKKLSKTCDEIGYEEPNET</sequence>
<accession>A0A1Y1UZV7</accession>
<protein>
    <submittedName>
        <fullName evidence="2">Uncharacterized protein</fullName>
    </submittedName>
</protein>
<reference evidence="2 3" key="1">
    <citation type="submission" date="2016-08" db="EMBL/GenBank/DDBJ databases">
        <title>Genomes of anaerobic fungi encode conserved fungal cellulosomes for biomass hydrolysis.</title>
        <authorList>
            <consortium name="DOE Joint Genome Institute"/>
            <person name="Haitjema C.H."/>
            <person name="Gilmore S.P."/>
            <person name="Henske J.K."/>
            <person name="Solomon K.V."/>
            <person name="De Groot R."/>
            <person name="Kuo A."/>
            <person name="Mondo S.J."/>
            <person name="Salamov A.A."/>
            <person name="Labutti K."/>
            <person name="Zhao Z."/>
            <person name="Chiniquy J."/>
            <person name="Barry K."/>
            <person name="Brewer H.M."/>
            <person name="Purvine S.O."/>
            <person name="Wright A.T."/>
            <person name="Boxma B."/>
            <person name="Van Alen T."/>
            <person name="Hackstein J.H."/>
            <person name="Baker S.E."/>
            <person name="Grigoriev I.V."/>
            <person name="O'Malley M.A."/>
        </authorList>
    </citation>
    <scope>NUCLEOTIDE SEQUENCE [LARGE SCALE GENOMIC DNA]</scope>
    <source>
        <strain evidence="3">finn</strain>
    </source>
</reference>
<evidence type="ECO:0000313" key="3">
    <source>
        <dbReference type="Proteomes" id="UP000193719"/>
    </source>
</evidence>
<evidence type="ECO:0000313" key="2">
    <source>
        <dbReference type="EMBL" id="ORX44327.1"/>
    </source>
</evidence>
<keyword evidence="3" id="KW-1185">Reference proteome</keyword>
<feature type="non-terminal residue" evidence="2">
    <location>
        <position position="170"/>
    </location>
</feature>
<name>A0A1Y1UZV7_9FUNG</name>
<organism evidence="2 3">
    <name type="scientific">Piromyces finnis</name>
    <dbReference type="NCBI Taxonomy" id="1754191"/>
    <lineage>
        <taxon>Eukaryota</taxon>
        <taxon>Fungi</taxon>
        <taxon>Fungi incertae sedis</taxon>
        <taxon>Chytridiomycota</taxon>
        <taxon>Chytridiomycota incertae sedis</taxon>
        <taxon>Neocallimastigomycetes</taxon>
        <taxon>Neocallimastigales</taxon>
        <taxon>Neocallimastigaceae</taxon>
        <taxon>Piromyces</taxon>
    </lineage>
</organism>
<dbReference type="Proteomes" id="UP000193719">
    <property type="component" value="Unassembled WGS sequence"/>
</dbReference>
<feature type="chain" id="PRO_5012847285" evidence="1">
    <location>
        <begin position="19"/>
        <end position="170"/>
    </location>
</feature>
<gene>
    <name evidence="2" type="ORF">BCR36DRAFT_334719</name>
</gene>